<evidence type="ECO:0000313" key="1">
    <source>
        <dbReference type="EMBL" id="KAJ6719995.1"/>
    </source>
</evidence>
<name>A0A9Q0TY88_SALVM</name>
<organism evidence="1 2">
    <name type="scientific">Salix viminalis</name>
    <name type="common">Common osier</name>
    <name type="synonym">Basket willow</name>
    <dbReference type="NCBI Taxonomy" id="40686"/>
    <lineage>
        <taxon>Eukaryota</taxon>
        <taxon>Viridiplantae</taxon>
        <taxon>Streptophyta</taxon>
        <taxon>Embryophyta</taxon>
        <taxon>Tracheophyta</taxon>
        <taxon>Spermatophyta</taxon>
        <taxon>Magnoliopsida</taxon>
        <taxon>eudicotyledons</taxon>
        <taxon>Gunneridae</taxon>
        <taxon>Pentapetalae</taxon>
        <taxon>rosids</taxon>
        <taxon>fabids</taxon>
        <taxon>Malpighiales</taxon>
        <taxon>Salicaceae</taxon>
        <taxon>Saliceae</taxon>
        <taxon>Salix</taxon>
    </lineage>
</organism>
<gene>
    <name evidence="1" type="ORF">OIU85_023243</name>
</gene>
<comment type="caution">
    <text evidence="1">The sequence shown here is derived from an EMBL/GenBank/DDBJ whole genome shotgun (WGS) entry which is preliminary data.</text>
</comment>
<sequence length="76" mass="8076">MLHQGTANLNVIPYGSGLAVALVQALTPTTCAAAIAFLEMVQCSWHSFSPSICPTTTFSTALTQHIEQLVVLEMAK</sequence>
<dbReference type="EMBL" id="JAPFFL010000006">
    <property type="protein sequence ID" value="KAJ6719995.1"/>
    <property type="molecule type" value="Genomic_DNA"/>
</dbReference>
<evidence type="ECO:0000313" key="2">
    <source>
        <dbReference type="Proteomes" id="UP001151529"/>
    </source>
</evidence>
<dbReference type="AlphaFoldDB" id="A0A9Q0TY88"/>
<accession>A0A9Q0TY88</accession>
<reference evidence="1" key="2">
    <citation type="journal article" date="2023" name="Int. J. Mol. Sci.">
        <title>De Novo Assembly and Annotation of 11 Diverse Shrub Willow (Salix) Genomes Reveals Novel Gene Organization in Sex-Linked Regions.</title>
        <authorList>
            <person name="Hyden B."/>
            <person name="Feng K."/>
            <person name="Yates T.B."/>
            <person name="Jawdy S."/>
            <person name="Cereghino C."/>
            <person name="Smart L.B."/>
            <person name="Muchero W."/>
        </authorList>
    </citation>
    <scope>NUCLEOTIDE SEQUENCE [LARGE SCALE GENOMIC DNA]</scope>
    <source>
        <tissue evidence="1">Shoot tip</tissue>
    </source>
</reference>
<dbReference type="Proteomes" id="UP001151529">
    <property type="component" value="Chromosome 10"/>
</dbReference>
<keyword evidence="2" id="KW-1185">Reference proteome</keyword>
<proteinExistence type="predicted"/>
<protein>
    <submittedName>
        <fullName evidence="1">Uncharacterized protein</fullName>
    </submittedName>
</protein>
<reference evidence="1" key="1">
    <citation type="submission" date="2022-11" db="EMBL/GenBank/DDBJ databases">
        <authorList>
            <person name="Hyden B.L."/>
            <person name="Feng K."/>
            <person name="Yates T."/>
            <person name="Jawdy S."/>
            <person name="Smart L.B."/>
            <person name="Muchero W."/>
        </authorList>
    </citation>
    <scope>NUCLEOTIDE SEQUENCE</scope>
    <source>
        <tissue evidence="1">Shoot tip</tissue>
    </source>
</reference>